<dbReference type="GO" id="GO:0016987">
    <property type="term" value="F:sigma factor activity"/>
    <property type="evidence" value="ECO:0007669"/>
    <property type="project" value="UniProtKB-KW"/>
</dbReference>
<keyword evidence="7" id="KW-1185">Reference proteome</keyword>
<dbReference type="InterPro" id="IPR013325">
    <property type="entry name" value="RNA_pol_sigma_r2"/>
</dbReference>
<keyword evidence="4" id="KW-0804">Transcription</keyword>
<dbReference type="AlphaFoldDB" id="A0A5J6F8F3"/>
<dbReference type="PANTHER" id="PTHR43133">
    <property type="entry name" value="RNA POLYMERASE ECF-TYPE SIGMA FACTO"/>
    <property type="match status" value="1"/>
</dbReference>
<evidence type="ECO:0000256" key="5">
    <source>
        <dbReference type="SAM" id="MobiDB-lite"/>
    </source>
</evidence>
<sequence>MSEWGNDGRARRSGGPGRHRAGDMVDERADALLAAAIRDGGDPGAVEKLRSRHAPAALVYAGICCRDTQTAQDLAGEAFDRAVQAARTGRGGPVDAWRPWLLTAVRDTAADWAGQARRVDLAPAFGAWLDAGARREKAAAAGPRGTRPEGHGPAAAAFHSLPERWRAALWHTFVEQEPATTAGTLLGLTPGGAASLTDRAREGLKEAYLAAGPDPAGDEAAALDRDPGPVLAAAVLRFGDHAYLEARAATRPVADREGPATGWLGLVRRLRG</sequence>
<evidence type="ECO:0000256" key="2">
    <source>
        <dbReference type="ARBA" id="ARBA00023082"/>
    </source>
</evidence>
<organism evidence="6 7">
    <name type="scientific">Streptomyces nitrosporeus</name>
    <dbReference type="NCBI Taxonomy" id="28894"/>
    <lineage>
        <taxon>Bacteria</taxon>
        <taxon>Bacillati</taxon>
        <taxon>Actinomycetota</taxon>
        <taxon>Actinomycetes</taxon>
        <taxon>Kitasatosporales</taxon>
        <taxon>Streptomycetaceae</taxon>
        <taxon>Streptomyces</taxon>
    </lineage>
</organism>
<proteinExistence type="predicted"/>
<protein>
    <submittedName>
        <fullName evidence="6">Sigma-70 family RNA polymerase sigma factor</fullName>
    </submittedName>
</protein>
<evidence type="ECO:0000313" key="6">
    <source>
        <dbReference type="EMBL" id="QEU72618.1"/>
    </source>
</evidence>
<keyword evidence="3" id="KW-0238">DNA-binding</keyword>
<dbReference type="GO" id="GO:0003677">
    <property type="term" value="F:DNA binding"/>
    <property type="evidence" value="ECO:0007669"/>
    <property type="project" value="UniProtKB-KW"/>
</dbReference>
<dbReference type="Proteomes" id="UP000326178">
    <property type="component" value="Chromosome"/>
</dbReference>
<feature type="compositionally biased region" description="Basic and acidic residues" evidence="5">
    <location>
        <begin position="1"/>
        <end position="10"/>
    </location>
</feature>
<keyword evidence="2" id="KW-0731">Sigma factor</keyword>
<dbReference type="KEGG" id="snk:CP967_11990"/>
<reference evidence="6 7" key="1">
    <citation type="submission" date="2017-09" db="EMBL/GenBank/DDBJ databases">
        <authorList>
            <person name="Lee N."/>
            <person name="Cho B.-K."/>
        </authorList>
    </citation>
    <scope>NUCLEOTIDE SEQUENCE [LARGE SCALE GENOMIC DNA]</scope>
    <source>
        <strain evidence="6 7">ATCC 12769</strain>
    </source>
</reference>
<evidence type="ECO:0000256" key="1">
    <source>
        <dbReference type="ARBA" id="ARBA00023015"/>
    </source>
</evidence>
<dbReference type="RefSeq" id="WP_150487966.1">
    <property type="nucleotide sequence ID" value="NZ_BMUV01000001.1"/>
</dbReference>
<evidence type="ECO:0000256" key="4">
    <source>
        <dbReference type="ARBA" id="ARBA00023163"/>
    </source>
</evidence>
<feature type="region of interest" description="Disordered" evidence="5">
    <location>
        <begin position="1"/>
        <end position="23"/>
    </location>
</feature>
<dbReference type="EMBL" id="CP023702">
    <property type="protein sequence ID" value="QEU72618.1"/>
    <property type="molecule type" value="Genomic_DNA"/>
</dbReference>
<evidence type="ECO:0000256" key="3">
    <source>
        <dbReference type="ARBA" id="ARBA00023125"/>
    </source>
</evidence>
<dbReference type="PANTHER" id="PTHR43133:SF8">
    <property type="entry name" value="RNA POLYMERASE SIGMA FACTOR HI_1459-RELATED"/>
    <property type="match status" value="1"/>
</dbReference>
<gene>
    <name evidence="6" type="ORF">CP967_11990</name>
</gene>
<dbReference type="OrthoDB" id="4990598at2"/>
<dbReference type="GO" id="GO:0006352">
    <property type="term" value="P:DNA-templated transcription initiation"/>
    <property type="evidence" value="ECO:0007669"/>
    <property type="project" value="InterPro"/>
</dbReference>
<evidence type="ECO:0000313" key="7">
    <source>
        <dbReference type="Proteomes" id="UP000326178"/>
    </source>
</evidence>
<dbReference type="Gene3D" id="1.10.1740.10">
    <property type="match status" value="1"/>
</dbReference>
<dbReference type="InterPro" id="IPR039425">
    <property type="entry name" value="RNA_pol_sigma-70-like"/>
</dbReference>
<accession>A0A5J6F8F3</accession>
<keyword evidence="1" id="KW-0805">Transcription regulation</keyword>
<dbReference type="SUPFAM" id="SSF88946">
    <property type="entry name" value="Sigma2 domain of RNA polymerase sigma factors"/>
    <property type="match status" value="1"/>
</dbReference>
<name>A0A5J6F8F3_9ACTN</name>